<name>A0A820TTT6_9BILA</name>
<organism evidence="1 2">
    <name type="scientific">Adineta steineri</name>
    <dbReference type="NCBI Taxonomy" id="433720"/>
    <lineage>
        <taxon>Eukaryota</taxon>
        <taxon>Metazoa</taxon>
        <taxon>Spiralia</taxon>
        <taxon>Gnathifera</taxon>
        <taxon>Rotifera</taxon>
        <taxon>Eurotatoria</taxon>
        <taxon>Bdelloidea</taxon>
        <taxon>Adinetida</taxon>
        <taxon>Adinetidae</taxon>
        <taxon>Adineta</taxon>
    </lineage>
</organism>
<feature type="non-terminal residue" evidence="1">
    <location>
        <position position="1"/>
    </location>
</feature>
<reference evidence="1" key="1">
    <citation type="submission" date="2021-02" db="EMBL/GenBank/DDBJ databases">
        <authorList>
            <person name="Nowell W R."/>
        </authorList>
    </citation>
    <scope>NUCLEOTIDE SEQUENCE</scope>
</reference>
<dbReference type="Proteomes" id="UP000663881">
    <property type="component" value="Unassembled WGS sequence"/>
</dbReference>
<evidence type="ECO:0000313" key="1">
    <source>
        <dbReference type="EMBL" id="CAF4471123.1"/>
    </source>
</evidence>
<dbReference type="AlphaFoldDB" id="A0A820TTT6"/>
<gene>
    <name evidence="1" type="ORF">OKA104_LOCUS55242</name>
</gene>
<proteinExistence type="predicted"/>
<evidence type="ECO:0000313" key="2">
    <source>
        <dbReference type="Proteomes" id="UP000663881"/>
    </source>
</evidence>
<comment type="caution">
    <text evidence="1">The sequence shown here is derived from an EMBL/GenBank/DDBJ whole genome shotgun (WGS) entry which is preliminary data.</text>
</comment>
<accession>A0A820TTT6</accession>
<protein>
    <submittedName>
        <fullName evidence="1">Uncharacterized protein</fullName>
    </submittedName>
</protein>
<sequence length="52" mass="5955">LPRSPMLDVYDEKYGATDAKRKYMKRYSVMDTSLLNSTSAPQSDFHPTREGV</sequence>
<dbReference type="EMBL" id="CAJOAY010038591">
    <property type="protein sequence ID" value="CAF4471123.1"/>
    <property type="molecule type" value="Genomic_DNA"/>
</dbReference>